<dbReference type="PANTHER" id="PTHR30336">
    <property type="entry name" value="INNER MEMBRANE PROTEIN, PROBABLE PERMEASE"/>
    <property type="match status" value="1"/>
</dbReference>
<accession>A0A6M8BHB0</accession>
<dbReference type="Pfam" id="PF02698">
    <property type="entry name" value="DUF218"/>
    <property type="match status" value="1"/>
</dbReference>
<evidence type="ECO:0000259" key="2">
    <source>
        <dbReference type="Pfam" id="PF02698"/>
    </source>
</evidence>
<dbReference type="EMBL" id="CP053661">
    <property type="protein sequence ID" value="QKD82543.1"/>
    <property type="molecule type" value="Genomic_DNA"/>
</dbReference>
<dbReference type="InterPro" id="IPR003848">
    <property type="entry name" value="DUF218"/>
</dbReference>
<sequence>MSNLRGILGRFWTNLNWELVDLLTNPAKVTLLFVILLALLWVVPRLIPGSKNWIRQRKSLKRLLMGALVLYWLMVSPLGAAALTYPLVTALPPDSGQTADAIVVLTRNSRDEGRRYETAVDLYKQGRSPRIFVTMEHNMEEIAELLEQQNIPLSVLAATRCARTTKDEAESTATILGPQGVKTIILITDPAHLKRATLTFEGYGFSVIPHAETAPIPSARRSLLALREYPALVSYLLLGRFHPDSPDALKNPPPELLEKVRERGCAIAPN</sequence>
<dbReference type="AlphaFoldDB" id="A0A6M8BHB0"/>
<dbReference type="GO" id="GO:0000270">
    <property type="term" value="P:peptidoglycan metabolic process"/>
    <property type="evidence" value="ECO:0007669"/>
    <property type="project" value="TreeGrafter"/>
</dbReference>
<feature type="transmembrane region" description="Helical" evidence="1">
    <location>
        <begin position="29"/>
        <end position="47"/>
    </location>
</feature>
<keyword evidence="1" id="KW-0812">Transmembrane</keyword>
<protein>
    <submittedName>
        <fullName evidence="3">YdcF family protein</fullName>
    </submittedName>
</protein>
<name>A0A6M8BHB0_9CYAN</name>
<feature type="transmembrane region" description="Helical" evidence="1">
    <location>
        <begin position="68"/>
        <end position="88"/>
    </location>
</feature>
<evidence type="ECO:0000313" key="3">
    <source>
        <dbReference type="EMBL" id="QKD82543.1"/>
    </source>
</evidence>
<reference evidence="3 4" key="1">
    <citation type="submission" date="2020-05" db="EMBL/GenBank/DDBJ databases">
        <title>Complete genome sequence of of a novel Thermoleptolyngbya strain isolated from hot springs of Ganzi, Sichuan China.</title>
        <authorList>
            <person name="Tang J."/>
            <person name="Daroch M."/>
            <person name="Li L."/>
            <person name="Waleron K."/>
            <person name="Waleron M."/>
            <person name="Waleron M."/>
        </authorList>
    </citation>
    <scope>NUCLEOTIDE SEQUENCE [LARGE SCALE GENOMIC DNA]</scope>
    <source>
        <strain evidence="3 4">PKUAC-SCTA183</strain>
    </source>
</reference>
<feature type="domain" description="DUF218" evidence="2">
    <location>
        <begin position="100"/>
        <end position="229"/>
    </location>
</feature>
<dbReference type="RefSeq" id="WP_172355429.1">
    <property type="nucleotide sequence ID" value="NZ_CP053661.1"/>
</dbReference>
<dbReference type="CDD" id="cd06259">
    <property type="entry name" value="YdcF-like"/>
    <property type="match status" value="1"/>
</dbReference>
<keyword evidence="4" id="KW-1185">Reference proteome</keyword>
<dbReference type="KEGG" id="theu:HPC62_10425"/>
<gene>
    <name evidence="3" type="ORF">HPC62_10425</name>
</gene>
<dbReference type="PANTHER" id="PTHR30336:SF4">
    <property type="entry name" value="ENVELOPE BIOGENESIS FACTOR ELYC"/>
    <property type="match status" value="1"/>
</dbReference>
<keyword evidence="1" id="KW-1133">Transmembrane helix</keyword>
<organism evidence="3 4">
    <name type="scientific">Thermoleptolyngbya sichuanensis A183</name>
    <dbReference type="NCBI Taxonomy" id="2737172"/>
    <lineage>
        <taxon>Bacteria</taxon>
        <taxon>Bacillati</taxon>
        <taxon>Cyanobacteriota</taxon>
        <taxon>Cyanophyceae</taxon>
        <taxon>Oculatellales</taxon>
        <taxon>Oculatellaceae</taxon>
        <taxon>Thermoleptolyngbya</taxon>
        <taxon>Thermoleptolyngbya sichuanensis</taxon>
    </lineage>
</organism>
<dbReference type="InterPro" id="IPR051599">
    <property type="entry name" value="Cell_Envelope_Assoc"/>
</dbReference>
<keyword evidence="1" id="KW-0472">Membrane</keyword>
<dbReference type="GO" id="GO:0043164">
    <property type="term" value="P:Gram-negative-bacterium-type cell wall biogenesis"/>
    <property type="evidence" value="ECO:0007669"/>
    <property type="project" value="TreeGrafter"/>
</dbReference>
<proteinExistence type="predicted"/>
<dbReference type="Proteomes" id="UP000505210">
    <property type="component" value="Chromosome"/>
</dbReference>
<evidence type="ECO:0000256" key="1">
    <source>
        <dbReference type="SAM" id="Phobius"/>
    </source>
</evidence>
<evidence type="ECO:0000313" key="4">
    <source>
        <dbReference type="Proteomes" id="UP000505210"/>
    </source>
</evidence>
<dbReference type="GO" id="GO:0005886">
    <property type="term" value="C:plasma membrane"/>
    <property type="evidence" value="ECO:0007669"/>
    <property type="project" value="TreeGrafter"/>
</dbReference>